<dbReference type="Proteomes" id="UP000429232">
    <property type="component" value="Chromosome"/>
</dbReference>
<dbReference type="Pfam" id="PF21360">
    <property type="entry name" value="PylC-like_N"/>
    <property type="match status" value="1"/>
</dbReference>
<accession>A0A6I4I0G3</accession>
<dbReference type="InterPro" id="IPR048764">
    <property type="entry name" value="PylC_N"/>
</dbReference>
<protein>
    <recommendedName>
        <fullName evidence="1">PylC N-terminal domain-containing protein</fullName>
    </recommendedName>
</protein>
<proteinExistence type="predicted"/>
<keyword evidence="3" id="KW-1185">Reference proteome</keyword>
<evidence type="ECO:0000259" key="1">
    <source>
        <dbReference type="Pfam" id="PF21360"/>
    </source>
</evidence>
<evidence type="ECO:0000313" key="3">
    <source>
        <dbReference type="Proteomes" id="UP000429232"/>
    </source>
</evidence>
<reference evidence="2 3" key="1">
    <citation type="submission" date="2020-12" db="EMBL/GenBank/DDBJ databases">
        <title>HMF7856_wgs.fasta genome submission.</title>
        <authorList>
            <person name="Kang H."/>
            <person name="Kim H."/>
            <person name="Joh K."/>
        </authorList>
    </citation>
    <scope>NUCLEOTIDE SEQUENCE [LARGE SCALE GENOMIC DNA]</scope>
    <source>
        <strain evidence="2 3">HMF7856</strain>
    </source>
</reference>
<evidence type="ECO:0000313" key="2">
    <source>
        <dbReference type="EMBL" id="QQL50968.1"/>
    </source>
</evidence>
<dbReference type="RefSeq" id="WP_157523547.1">
    <property type="nucleotide sequence ID" value="NZ_CP066775.1"/>
</dbReference>
<organism evidence="2 3">
    <name type="scientific">Mucilaginibacter ginkgonis</name>
    <dbReference type="NCBI Taxonomy" id="2682091"/>
    <lineage>
        <taxon>Bacteria</taxon>
        <taxon>Pseudomonadati</taxon>
        <taxon>Bacteroidota</taxon>
        <taxon>Sphingobacteriia</taxon>
        <taxon>Sphingobacteriales</taxon>
        <taxon>Sphingobacteriaceae</taxon>
        <taxon>Mucilaginibacter</taxon>
    </lineage>
</organism>
<dbReference type="Gene3D" id="3.40.50.20">
    <property type="match status" value="1"/>
</dbReference>
<gene>
    <name evidence="2" type="ORF">GO620_005820</name>
</gene>
<dbReference type="KEGG" id="mgik:GO620_005820"/>
<dbReference type="AlphaFoldDB" id="A0A6I4I0G3"/>
<sequence>MTVLITCALGAQAHQLKKTMPIDTEIILGDYADVPEVMIKSKQIIQLPSPAGPSYQHQMLALCLDNRVDAVYPLDAKEFNALAESEQLFAEYGISINRTV</sequence>
<dbReference type="EMBL" id="CP066775">
    <property type="protein sequence ID" value="QQL50968.1"/>
    <property type="molecule type" value="Genomic_DNA"/>
</dbReference>
<name>A0A6I4I0G3_9SPHI</name>
<feature type="domain" description="PylC N-terminal" evidence="1">
    <location>
        <begin position="15"/>
        <end position="96"/>
    </location>
</feature>